<organism evidence="2 3">
    <name type="scientific">Niastella populi</name>
    <dbReference type="NCBI Taxonomy" id="550983"/>
    <lineage>
        <taxon>Bacteria</taxon>
        <taxon>Pseudomonadati</taxon>
        <taxon>Bacteroidota</taxon>
        <taxon>Chitinophagia</taxon>
        <taxon>Chitinophagales</taxon>
        <taxon>Chitinophagaceae</taxon>
        <taxon>Niastella</taxon>
    </lineage>
</organism>
<dbReference type="Proteomes" id="UP000192276">
    <property type="component" value="Unassembled WGS sequence"/>
</dbReference>
<name>A0A1V9ERW1_9BACT</name>
<dbReference type="OrthoDB" id="1185352at2"/>
<dbReference type="InterPro" id="IPR050789">
    <property type="entry name" value="Diverse_Enzym_Activities"/>
</dbReference>
<feature type="domain" description="Beta-lactamase-related" evidence="1">
    <location>
        <begin position="171"/>
        <end position="440"/>
    </location>
</feature>
<evidence type="ECO:0000259" key="1">
    <source>
        <dbReference type="Pfam" id="PF00144"/>
    </source>
</evidence>
<dbReference type="STRING" id="550983.A4R26_07215"/>
<dbReference type="SUPFAM" id="SSF56601">
    <property type="entry name" value="beta-lactamase/transpeptidase-like"/>
    <property type="match status" value="1"/>
</dbReference>
<dbReference type="PANTHER" id="PTHR43283:SF7">
    <property type="entry name" value="BETA-LACTAMASE-RELATED DOMAIN-CONTAINING PROTEIN"/>
    <property type="match status" value="1"/>
</dbReference>
<dbReference type="InterPro" id="IPR001466">
    <property type="entry name" value="Beta-lactam-related"/>
</dbReference>
<reference evidence="3" key="1">
    <citation type="submission" date="2016-04" db="EMBL/GenBank/DDBJ databases">
        <authorList>
            <person name="Chen L."/>
            <person name="Zhuang W."/>
            <person name="Wang G."/>
        </authorList>
    </citation>
    <scope>NUCLEOTIDE SEQUENCE [LARGE SCALE GENOMIC DNA]</scope>
    <source>
        <strain evidence="3">208</strain>
    </source>
</reference>
<protein>
    <recommendedName>
        <fullName evidence="1">Beta-lactamase-related domain-containing protein</fullName>
    </recommendedName>
</protein>
<evidence type="ECO:0000313" key="2">
    <source>
        <dbReference type="EMBL" id="OQP48887.1"/>
    </source>
</evidence>
<dbReference type="RefSeq" id="WP_081170276.1">
    <property type="nucleotide sequence ID" value="NZ_LWBP01000232.1"/>
</dbReference>
<evidence type="ECO:0000313" key="3">
    <source>
        <dbReference type="Proteomes" id="UP000192276"/>
    </source>
</evidence>
<accession>A0A1V9ERW1</accession>
<dbReference type="PANTHER" id="PTHR43283">
    <property type="entry name" value="BETA-LACTAMASE-RELATED"/>
    <property type="match status" value="1"/>
</dbReference>
<proteinExistence type="predicted"/>
<dbReference type="InterPro" id="IPR012338">
    <property type="entry name" value="Beta-lactam/transpept-like"/>
</dbReference>
<dbReference type="AlphaFoldDB" id="A0A1V9ERW1"/>
<gene>
    <name evidence="2" type="ORF">A4R26_07215</name>
</gene>
<dbReference type="Gene3D" id="3.40.710.10">
    <property type="entry name" value="DD-peptidase/beta-lactamase superfamily"/>
    <property type="match status" value="1"/>
</dbReference>
<dbReference type="Pfam" id="PF00144">
    <property type="entry name" value="Beta-lactamase"/>
    <property type="match status" value="1"/>
</dbReference>
<sequence>MRLYKKILRVVLLLLAVALGYGIWYCWRAFPIISGYGAKNLASGIYLQHRNADSVIKQELSFFPVSLASYDIDTKDSSVTASVFGLAKIKAIYRHRIGCTLVNDFPEAEIRQQRFNIPVPSPENRDTIAWPYGDKVAEPVPASVDTVQLQKAIDNAMQALSKKGKPAYTRAFLVVYDGKIVGERYAPGFDKNSPMIGWSMSKSLTAAVIGVLVKAGKLHPDAPAPVPEWKNTDKEKITLKELLQQTSGLDFTEDYGSPSEATNMLFKRGDMGAFTAALPLKFQPGTIFNYSSGNANILSRIIRHTVGDSIYPAFPYESLFYKINMHSLVLEPDASGTYIGSSYSYASARDFARFGLLYYNNGMWKGEQLLPDNWVQQTIQPASANKQKRYGYQFWLNGAGETDPSKRWYPDAPADMYFADGFGGQNIFIIPSKKLIVVRLGVLTIDENKYLREVIQAIKN</sequence>
<dbReference type="EMBL" id="LWBP01000232">
    <property type="protein sequence ID" value="OQP48887.1"/>
    <property type="molecule type" value="Genomic_DNA"/>
</dbReference>
<comment type="caution">
    <text evidence="2">The sequence shown here is derived from an EMBL/GenBank/DDBJ whole genome shotgun (WGS) entry which is preliminary data.</text>
</comment>
<keyword evidence="3" id="KW-1185">Reference proteome</keyword>